<gene>
    <name evidence="2" type="ORF">HMPREF9430_01065</name>
</gene>
<evidence type="ECO:0000313" key="2">
    <source>
        <dbReference type="EMBL" id="EFW24424.1"/>
    </source>
</evidence>
<dbReference type="Proteomes" id="UP000004097">
    <property type="component" value="Unassembled WGS sequence"/>
</dbReference>
<protein>
    <submittedName>
        <fullName evidence="2">Uncharacterized protein</fullName>
    </submittedName>
</protein>
<feature type="transmembrane region" description="Helical" evidence="1">
    <location>
        <begin position="30"/>
        <end position="49"/>
    </location>
</feature>
<keyword evidence="1" id="KW-1133">Transmembrane helix</keyword>
<feature type="transmembrane region" description="Helical" evidence="1">
    <location>
        <begin position="80"/>
        <end position="101"/>
    </location>
</feature>
<comment type="caution">
    <text evidence="2">The sequence shown here is derived from an EMBL/GenBank/DDBJ whole genome shotgun (WGS) entry which is preliminary data.</text>
</comment>
<name>E7MNE5_9FIRM</name>
<reference evidence="2 3" key="1">
    <citation type="submission" date="2010-08" db="EMBL/GenBank/DDBJ databases">
        <authorList>
            <person name="Weinstock G."/>
            <person name="Sodergren E."/>
            <person name="Clifton S."/>
            <person name="Fulton L."/>
            <person name="Fulton B."/>
            <person name="Courtney L."/>
            <person name="Fronick C."/>
            <person name="Harrison M."/>
            <person name="Strong C."/>
            <person name="Farmer C."/>
            <person name="Delahaunty K."/>
            <person name="Markovic C."/>
            <person name="Hall O."/>
            <person name="Minx P."/>
            <person name="Tomlinson C."/>
            <person name="Mitreva M."/>
            <person name="Hou S."/>
            <person name="Chen J."/>
            <person name="Wollam A."/>
            <person name="Pepin K.H."/>
            <person name="Johnson M."/>
            <person name="Bhonagiri V."/>
            <person name="Zhang X."/>
            <person name="Suruliraj S."/>
            <person name="Warren W."/>
            <person name="Chinwalla A."/>
            <person name="Mardis E.R."/>
            <person name="Wilson R.K."/>
        </authorList>
    </citation>
    <scope>NUCLEOTIDE SEQUENCE [LARGE SCALE GENOMIC DNA]</scope>
    <source>
        <strain evidence="2 3">F0204</strain>
    </source>
</reference>
<keyword evidence="3" id="KW-1185">Reference proteome</keyword>
<evidence type="ECO:0000313" key="3">
    <source>
        <dbReference type="Proteomes" id="UP000004097"/>
    </source>
</evidence>
<accession>E7MNE5</accession>
<feature type="transmembrane region" description="Helical" evidence="1">
    <location>
        <begin position="7"/>
        <end position="24"/>
    </location>
</feature>
<keyword evidence="1" id="KW-0812">Transmembrane</keyword>
<dbReference type="HOGENOM" id="CLU_165428_0_0_9"/>
<sequence>MLKSRVTMIVLLVIWYIVFPFMLVDTGSAIYLLLLINPILSIVSGLIYGKLQGFDWLILWFAAFLFIPVIYFRMDGQWDCMIYPGIYSILMSLGMVVGKIFQKKQVV</sequence>
<keyword evidence="1" id="KW-0472">Membrane</keyword>
<dbReference type="STRING" id="706433.HMPREF9430_01065"/>
<organism evidence="2 3">
    <name type="scientific">Solobacterium moorei F0204</name>
    <dbReference type="NCBI Taxonomy" id="706433"/>
    <lineage>
        <taxon>Bacteria</taxon>
        <taxon>Bacillati</taxon>
        <taxon>Bacillota</taxon>
        <taxon>Erysipelotrichia</taxon>
        <taxon>Erysipelotrichales</taxon>
        <taxon>Erysipelotrichaceae</taxon>
        <taxon>Solobacterium</taxon>
    </lineage>
</organism>
<proteinExistence type="predicted"/>
<dbReference type="EMBL" id="AECQ01000024">
    <property type="protein sequence ID" value="EFW24424.1"/>
    <property type="molecule type" value="Genomic_DNA"/>
</dbReference>
<feature type="transmembrane region" description="Helical" evidence="1">
    <location>
        <begin position="56"/>
        <end position="74"/>
    </location>
</feature>
<evidence type="ECO:0000256" key="1">
    <source>
        <dbReference type="SAM" id="Phobius"/>
    </source>
</evidence>
<dbReference type="AlphaFoldDB" id="E7MNE5"/>
<dbReference type="RefSeq" id="WP_006525898.1">
    <property type="nucleotide sequence ID" value="NZ_GL637663.1"/>
</dbReference>